<protein>
    <submittedName>
        <fullName evidence="3">Uncharacterized protein</fullName>
    </submittedName>
</protein>
<evidence type="ECO:0000313" key="2">
    <source>
        <dbReference type="Proteomes" id="UP000887566"/>
    </source>
</evidence>
<name>A0A914W8H6_9BILA</name>
<feature type="region of interest" description="Disordered" evidence="1">
    <location>
        <begin position="1"/>
        <end position="24"/>
    </location>
</feature>
<reference evidence="3" key="1">
    <citation type="submission" date="2022-11" db="UniProtKB">
        <authorList>
            <consortium name="WormBaseParasite"/>
        </authorList>
    </citation>
    <scope>IDENTIFICATION</scope>
</reference>
<accession>A0A914W8H6</accession>
<keyword evidence="2" id="KW-1185">Reference proteome</keyword>
<evidence type="ECO:0000313" key="3">
    <source>
        <dbReference type="WBParaSite" id="PSAMB.scaffold344size55691.g5017.t1"/>
    </source>
</evidence>
<sequence length="94" mass="9996">MTKLNPDASRLSGPPDPFPTGHPGDCALPSLPAVVWDLSPSTNICAPAPGPVRSSPSASWCQQLEDQETKKEHYVRSTPLVVCTLEEAVDLCAL</sequence>
<proteinExistence type="predicted"/>
<dbReference type="AlphaFoldDB" id="A0A914W8H6"/>
<organism evidence="2 3">
    <name type="scientific">Plectus sambesii</name>
    <dbReference type="NCBI Taxonomy" id="2011161"/>
    <lineage>
        <taxon>Eukaryota</taxon>
        <taxon>Metazoa</taxon>
        <taxon>Ecdysozoa</taxon>
        <taxon>Nematoda</taxon>
        <taxon>Chromadorea</taxon>
        <taxon>Plectida</taxon>
        <taxon>Plectina</taxon>
        <taxon>Plectoidea</taxon>
        <taxon>Plectidae</taxon>
        <taxon>Plectus</taxon>
    </lineage>
</organism>
<dbReference type="WBParaSite" id="PSAMB.scaffold344size55691.g5017.t1">
    <property type="protein sequence ID" value="PSAMB.scaffold344size55691.g5017.t1"/>
    <property type="gene ID" value="PSAMB.scaffold344size55691.g5017"/>
</dbReference>
<evidence type="ECO:0000256" key="1">
    <source>
        <dbReference type="SAM" id="MobiDB-lite"/>
    </source>
</evidence>
<dbReference type="Proteomes" id="UP000887566">
    <property type="component" value="Unplaced"/>
</dbReference>